<dbReference type="InterPro" id="IPR000644">
    <property type="entry name" value="CBS_dom"/>
</dbReference>
<keyword evidence="6" id="KW-1185">Reference proteome</keyword>
<dbReference type="PANTHER" id="PTHR43080">
    <property type="entry name" value="CBS DOMAIN-CONTAINING PROTEIN CBSX3, MITOCHONDRIAL"/>
    <property type="match status" value="1"/>
</dbReference>
<dbReference type="InterPro" id="IPR051257">
    <property type="entry name" value="Diverse_CBS-Domain"/>
</dbReference>
<evidence type="ECO:0000313" key="5">
    <source>
        <dbReference type="EMBL" id="MBB6092610.1"/>
    </source>
</evidence>
<dbReference type="Pfam" id="PF00571">
    <property type="entry name" value="CBS"/>
    <property type="match status" value="2"/>
</dbReference>
<name>A0A841HJY2_9GAMM</name>
<dbReference type="RefSeq" id="WP_184330398.1">
    <property type="nucleotide sequence ID" value="NZ_JACHHZ010000002.1"/>
</dbReference>
<evidence type="ECO:0000259" key="4">
    <source>
        <dbReference type="PROSITE" id="PS51371"/>
    </source>
</evidence>
<gene>
    <name evidence="5" type="ORF">HNQ60_001488</name>
</gene>
<dbReference type="SUPFAM" id="SSF54631">
    <property type="entry name" value="CBS-domain pair"/>
    <property type="match status" value="1"/>
</dbReference>
<dbReference type="SMART" id="SM00116">
    <property type="entry name" value="CBS"/>
    <property type="match status" value="2"/>
</dbReference>
<comment type="caution">
    <text evidence="5">The sequence shown here is derived from an EMBL/GenBank/DDBJ whole genome shotgun (WGS) entry which is preliminary data.</text>
</comment>
<feature type="domain" description="CBS" evidence="4">
    <location>
        <begin position="71"/>
        <end position="129"/>
    </location>
</feature>
<feature type="domain" description="CBS" evidence="4">
    <location>
        <begin position="7"/>
        <end position="64"/>
    </location>
</feature>
<protein>
    <submittedName>
        <fullName evidence="5">CBS domain-containing protein</fullName>
    </submittedName>
</protein>
<dbReference type="EMBL" id="JACHHZ010000002">
    <property type="protein sequence ID" value="MBB6092610.1"/>
    <property type="molecule type" value="Genomic_DNA"/>
</dbReference>
<keyword evidence="1 2" id="KW-0129">CBS domain</keyword>
<accession>A0A841HJY2</accession>
<dbReference type="CDD" id="cd04622">
    <property type="entry name" value="CBS_pair_HRP1_like"/>
    <property type="match status" value="1"/>
</dbReference>
<dbReference type="Proteomes" id="UP000588068">
    <property type="component" value="Unassembled WGS sequence"/>
</dbReference>
<evidence type="ECO:0000256" key="2">
    <source>
        <dbReference type="PROSITE-ProRule" id="PRU00703"/>
    </source>
</evidence>
<feature type="region of interest" description="Disordered" evidence="3">
    <location>
        <begin position="128"/>
        <end position="148"/>
    </location>
</feature>
<proteinExistence type="predicted"/>
<dbReference type="AlphaFoldDB" id="A0A841HJY2"/>
<dbReference type="Gene3D" id="3.10.580.10">
    <property type="entry name" value="CBS-domain"/>
    <property type="match status" value="1"/>
</dbReference>
<dbReference type="PANTHER" id="PTHR43080:SF2">
    <property type="entry name" value="CBS DOMAIN-CONTAINING PROTEIN"/>
    <property type="match status" value="1"/>
</dbReference>
<sequence length="148" mass="16384">MKVKEAMTRDVRLVRPDQTIREAAHLMAELDIGCLPVEENDRMVGMITDRDIAVRAVSEGRGPQTSVREVMSRDVKYCYDDQSVEEITRNMADIRVRRLPVVDRNKRLVGILSLGDLAVDASAQDEAGEALGGISRPGGQHSQSSARH</sequence>
<dbReference type="InterPro" id="IPR046342">
    <property type="entry name" value="CBS_dom_sf"/>
</dbReference>
<reference evidence="5 6" key="1">
    <citation type="submission" date="2020-08" db="EMBL/GenBank/DDBJ databases">
        <title>Genomic Encyclopedia of Type Strains, Phase IV (KMG-IV): sequencing the most valuable type-strain genomes for metagenomic binning, comparative biology and taxonomic classification.</title>
        <authorList>
            <person name="Goeker M."/>
        </authorList>
    </citation>
    <scope>NUCLEOTIDE SEQUENCE [LARGE SCALE GENOMIC DNA]</scope>
    <source>
        <strain evidence="5 6">DSM 26723</strain>
    </source>
</reference>
<organism evidence="5 6">
    <name type="scientific">Povalibacter uvarum</name>
    <dbReference type="NCBI Taxonomy" id="732238"/>
    <lineage>
        <taxon>Bacteria</taxon>
        <taxon>Pseudomonadati</taxon>
        <taxon>Pseudomonadota</taxon>
        <taxon>Gammaproteobacteria</taxon>
        <taxon>Steroidobacterales</taxon>
        <taxon>Steroidobacteraceae</taxon>
        <taxon>Povalibacter</taxon>
    </lineage>
</organism>
<evidence type="ECO:0000256" key="3">
    <source>
        <dbReference type="SAM" id="MobiDB-lite"/>
    </source>
</evidence>
<evidence type="ECO:0000256" key="1">
    <source>
        <dbReference type="ARBA" id="ARBA00023122"/>
    </source>
</evidence>
<dbReference type="PROSITE" id="PS51371">
    <property type="entry name" value="CBS"/>
    <property type="match status" value="2"/>
</dbReference>
<evidence type="ECO:0000313" key="6">
    <source>
        <dbReference type="Proteomes" id="UP000588068"/>
    </source>
</evidence>